<feature type="coiled-coil region" evidence="1">
    <location>
        <begin position="623"/>
        <end position="706"/>
    </location>
</feature>
<dbReference type="GO" id="GO:0008237">
    <property type="term" value="F:metallopeptidase activity"/>
    <property type="evidence" value="ECO:0007669"/>
    <property type="project" value="InterPro"/>
</dbReference>
<keyword evidence="1" id="KW-0175">Coiled coil</keyword>
<dbReference type="AlphaFoldDB" id="A0A2R7Y1U6"/>
<dbReference type="SUPFAM" id="SSF55486">
    <property type="entry name" value="Metalloproteases ('zincins'), catalytic domain"/>
    <property type="match status" value="1"/>
</dbReference>
<dbReference type="Proteomes" id="UP000244066">
    <property type="component" value="Unassembled WGS sequence"/>
</dbReference>
<dbReference type="Gene3D" id="6.10.250.3110">
    <property type="match status" value="1"/>
</dbReference>
<protein>
    <submittedName>
        <fullName evidence="3">Uncharacterized protein</fullName>
    </submittedName>
</protein>
<dbReference type="EMBL" id="NDWU01000016">
    <property type="protein sequence ID" value="PUA31511.1"/>
    <property type="molecule type" value="Genomic_DNA"/>
</dbReference>
<keyword evidence="2" id="KW-1133">Transmembrane helix</keyword>
<gene>
    <name evidence="3" type="ORF">B9J98_06070</name>
</gene>
<evidence type="ECO:0000313" key="3">
    <source>
        <dbReference type="EMBL" id="PUA31511.1"/>
    </source>
</evidence>
<feature type="transmembrane region" description="Helical" evidence="2">
    <location>
        <begin position="714"/>
        <end position="735"/>
    </location>
</feature>
<dbReference type="CDD" id="cd14688">
    <property type="entry name" value="bZIP_YAP"/>
    <property type="match status" value="1"/>
</dbReference>
<name>A0A2R7Y1U6_9ARCH</name>
<accession>A0A2R7Y1U6</accession>
<evidence type="ECO:0000256" key="1">
    <source>
        <dbReference type="SAM" id="Coils"/>
    </source>
</evidence>
<reference evidence="3 4" key="1">
    <citation type="submission" date="2017-04" db="EMBL/GenBank/DDBJ databases">
        <title>Draft Aigarchaeota genome from a New Zealand hot spring.</title>
        <authorList>
            <person name="Reysenbach A.-L."/>
            <person name="Donaho J.A."/>
            <person name="Gerhart J."/>
            <person name="Kelley J.F."/>
            <person name="Kouba K."/>
            <person name="Podar M."/>
            <person name="Stott M."/>
        </authorList>
    </citation>
    <scope>NUCLEOTIDE SEQUENCE [LARGE SCALE GENOMIC DNA]</scope>
    <source>
        <strain evidence="3">NZ13_MG1</strain>
    </source>
</reference>
<dbReference type="SUPFAM" id="SSF57997">
    <property type="entry name" value="Tropomyosin"/>
    <property type="match status" value="1"/>
</dbReference>
<keyword evidence="2" id="KW-0472">Membrane</keyword>
<evidence type="ECO:0000256" key="2">
    <source>
        <dbReference type="SAM" id="Phobius"/>
    </source>
</evidence>
<comment type="caution">
    <text evidence="3">The sequence shown here is derived from an EMBL/GenBank/DDBJ whole genome shotgun (WGS) entry which is preliminary data.</text>
</comment>
<dbReference type="Gene3D" id="3.40.390.10">
    <property type="entry name" value="Collagenase (Catalytic Domain)"/>
    <property type="match status" value="1"/>
</dbReference>
<organism evidence="3 4">
    <name type="scientific">Candidatus Terraquivivens tikiterensis</name>
    <dbReference type="NCBI Taxonomy" id="1980982"/>
    <lineage>
        <taxon>Archaea</taxon>
        <taxon>Nitrososphaerota</taxon>
        <taxon>Candidatus Wolframiiraptoraceae</taxon>
        <taxon>Candidatus Terraquivivens</taxon>
    </lineage>
</organism>
<sequence>MKRSNLYVVLLCLALLVTPSLFLAARAEQKADAVQLPLSAQLDVNVVLVGIQPSDFGVGSENELASILAGLVRKEATSYAGIYLDEPIPVAKFDVKLSVVTAPARMTSSFVDDYLRSFTTPAGYIPGELGRSLQRYKQYVAEVFGADFVYNLYQGLTRIDYVLQQLAYYTERYMPEISNGYNIYFMCGNRFTDGYIPIYYLYGRTPEQHNLLGIVGMNMYGGMWTGRQVVIDICAIPNPYGNYVGLKNPPYDYPPVWVYKDAAQQRMLLARYVDEVIDTLFVKSLLYVPTYRVNTLIDVIVVDATDWGIGSDVVRGYLSVELMEDALRKLAPYNFYTFRYFYYWMKRDAPQLRTALFDWGEYITVDSDKAFTLAEKLNLIEKAPEGVVHIPVLVFVGEKSMYVDKRYVIGRAIPMKDDPGKPRGVVVGLSFEAVKEEGLTFTVTHEVGHTLGLAHPHDDIDETNIRIVGPGKVRMEVVTRWIYSWTDTVMAYANVFPVMEDRSLFVGMYPMKTYFSTFDLDALDRAVVAMILSYYANTRAEIVDKLEKAGIDPYGVEGIRSLLDRADSMASKAVDEFKRHNYFDRFSFTGLGAQLVSAFDYAWEAFYTVSVLSDFVDGFIASKNIDAKTIAQLEQQVSKLEEDADRLRSELADAQKLNSVLESKLRDAEDSLTKTQEELKSTKEALAAAQKELSSVKEELDAVKGSLGSIQMQAMALAGVAAVLAVMVVIVYLRYRPKKPVQEGRYYGAPK</sequence>
<dbReference type="InterPro" id="IPR024079">
    <property type="entry name" value="MetalloPept_cat_dom_sf"/>
</dbReference>
<evidence type="ECO:0000313" key="4">
    <source>
        <dbReference type="Proteomes" id="UP000244066"/>
    </source>
</evidence>
<keyword evidence="2" id="KW-0812">Transmembrane</keyword>
<proteinExistence type="predicted"/>